<keyword evidence="3 6" id="KW-1133">Transmembrane helix</keyword>
<evidence type="ECO:0000313" key="8">
    <source>
        <dbReference type="Proteomes" id="UP000030763"/>
    </source>
</evidence>
<feature type="region of interest" description="Disordered" evidence="5">
    <location>
        <begin position="365"/>
        <end position="386"/>
    </location>
</feature>
<dbReference type="OrthoDB" id="5348404at2759"/>
<dbReference type="Pfam" id="PF03619">
    <property type="entry name" value="Solute_trans_a"/>
    <property type="match status" value="2"/>
</dbReference>
<feature type="transmembrane region" description="Helical" evidence="6">
    <location>
        <begin position="12"/>
        <end position="31"/>
    </location>
</feature>
<protein>
    <submittedName>
        <fullName evidence="7">Uncharacterized protein</fullName>
    </submittedName>
</protein>
<evidence type="ECO:0000256" key="2">
    <source>
        <dbReference type="ARBA" id="ARBA00022692"/>
    </source>
</evidence>
<dbReference type="OMA" id="LPPMECN"/>
<evidence type="ECO:0000256" key="5">
    <source>
        <dbReference type="SAM" id="MobiDB-lite"/>
    </source>
</evidence>
<reference evidence="7" key="1">
    <citation type="submission" date="2013-10" db="EMBL/GenBank/DDBJ databases">
        <title>Genomic analysis of the causative agents of coccidiosis in chickens.</title>
        <authorList>
            <person name="Reid A.J."/>
            <person name="Blake D."/>
            <person name="Billington K."/>
            <person name="Browne H."/>
            <person name="Dunn M."/>
            <person name="Hung S."/>
            <person name="Kawahara F."/>
            <person name="Miranda-Saavedra D."/>
            <person name="Mourier T."/>
            <person name="Nagra H."/>
            <person name="Otto T.D."/>
            <person name="Rawlings N."/>
            <person name="Sanchez A."/>
            <person name="Sanders M."/>
            <person name="Subramaniam C."/>
            <person name="Tay Y."/>
            <person name="Dear P."/>
            <person name="Doerig C."/>
            <person name="Gruber A."/>
            <person name="Parkinson J."/>
            <person name="Shirley M."/>
            <person name="Wan K.L."/>
            <person name="Berriman M."/>
            <person name="Tomley F."/>
            <person name="Pain A."/>
        </authorList>
    </citation>
    <scope>NUCLEOTIDE SEQUENCE [LARGE SCALE GENOMIC DNA]</scope>
    <source>
        <strain evidence="7">Weybridge</strain>
    </source>
</reference>
<accession>U6M2C4</accession>
<evidence type="ECO:0000256" key="6">
    <source>
        <dbReference type="SAM" id="Phobius"/>
    </source>
</evidence>
<gene>
    <name evidence="7" type="ORF">EMWEY_00019860</name>
</gene>
<dbReference type="RefSeq" id="XP_013333215.1">
    <property type="nucleotide sequence ID" value="XM_013477761.1"/>
</dbReference>
<keyword evidence="4 6" id="KW-0472">Membrane</keyword>
<proteinExistence type="predicted"/>
<reference evidence="7" key="2">
    <citation type="submission" date="2013-10" db="EMBL/GenBank/DDBJ databases">
        <authorList>
            <person name="Aslett M."/>
        </authorList>
    </citation>
    <scope>NUCLEOTIDE SEQUENCE [LARGE SCALE GENOMIC DNA]</scope>
    <source>
        <strain evidence="7">Weybridge</strain>
    </source>
</reference>
<organism evidence="7 8">
    <name type="scientific">Eimeria maxima</name>
    <name type="common">Coccidian parasite</name>
    <dbReference type="NCBI Taxonomy" id="5804"/>
    <lineage>
        <taxon>Eukaryota</taxon>
        <taxon>Sar</taxon>
        <taxon>Alveolata</taxon>
        <taxon>Apicomplexa</taxon>
        <taxon>Conoidasida</taxon>
        <taxon>Coccidia</taxon>
        <taxon>Eucoccidiorida</taxon>
        <taxon>Eimeriorina</taxon>
        <taxon>Eimeriidae</taxon>
        <taxon>Eimeria</taxon>
    </lineage>
</organism>
<name>U6M2C4_EIMMA</name>
<feature type="transmembrane region" description="Helical" evidence="6">
    <location>
        <begin position="75"/>
        <end position="96"/>
    </location>
</feature>
<keyword evidence="2 6" id="KW-0812">Transmembrane</keyword>
<dbReference type="Proteomes" id="UP000030763">
    <property type="component" value="Unassembled WGS sequence"/>
</dbReference>
<dbReference type="InterPro" id="IPR005178">
    <property type="entry name" value="Ostalpha/TMEM184C"/>
</dbReference>
<evidence type="ECO:0000256" key="4">
    <source>
        <dbReference type="ARBA" id="ARBA00023136"/>
    </source>
</evidence>
<dbReference type="EMBL" id="HG718983">
    <property type="protein sequence ID" value="CDJ56564.1"/>
    <property type="molecule type" value="Genomic_DNA"/>
</dbReference>
<dbReference type="SMART" id="SM01417">
    <property type="entry name" value="Solute_trans_a"/>
    <property type="match status" value="1"/>
</dbReference>
<dbReference type="VEuPathDB" id="ToxoDB:EMWEY_00019860"/>
<dbReference type="AlphaFoldDB" id="U6M2C4"/>
<sequence length="435" mass="45514">MSVLLEDPFYPVAAAAGTATACILSVLPLLGQGFQLLWERRNSNSSNNSSSNSSSKTGVAAAAAARGVHTSPKTLALRIILMVPVYAVTSLIAFLYCSPLNSLPSTAGAAGEAEAASAAGALEEVSSAALAPGARHLSPRAAVEAAAAAAAALQQGSGGWIGLWMRGIREGYEVYALYAFLELLIALLGGEQQAVNQLHLKGSLQHLWPLNHILPPMECNRFLVPACAKKAFFSSYSSATYPLLQSLALRWIARLFLIGASGDGAAPAAAAAAAAGRLQDWLICIEMVPCAIAHLWAFPAWEFEAFEKAEGHRTPYSSSNAAAEEWSMLLRQGDPTISAAAASPPAAAAPTGGVYTETAAVEEPMHEGELGSNSPSSSSSRKNKLKKPLKQLVNGVQQLLLSDAVLSDATHAVFGQQQQREFNLETRSPAATIHS</sequence>
<evidence type="ECO:0000313" key="7">
    <source>
        <dbReference type="EMBL" id="CDJ56564.1"/>
    </source>
</evidence>
<dbReference type="GeneID" id="25335972"/>
<evidence type="ECO:0000256" key="1">
    <source>
        <dbReference type="ARBA" id="ARBA00004141"/>
    </source>
</evidence>
<dbReference type="GO" id="GO:0016020">
    <property type="term" value="C:membrane"/>
    <property type="evidence" value="ECO:0007669"/>
    <property type="project" value="UniProtKB-SubCell"/>
</dbReference>
<keyword evidence="8" id="KW-1185">Reference proteome</keyword>
<comment type="subcellular location">
    <subcellularLocation>
        <location evidence="1">Membrane</location>
        <topology evidence="1">Multi-pass membrane protein</topology>
    </subcellularLocation>
</comment>
<dbReference type="PANTHER" id="PTHR23423">
    <property type="entry name" value="ORGANIC SOLUTE TRANSPORTER-RELATED"/>
    <property type="match status" value="1"/>
</dbReference>
<evidence type="ECO:0000256" key="3">
    <source>
        <dbReference type="ARBA" id="ARBA00022989"/>
    </source>
</evidence>